<name>A0ABV2AU70_9EUKA</name>
<keyword evidence="4" id="KW-0808">Transferase</keyword>
<dbReference type="InterPro" id="IPR000719">
    <property type="entry name" value="Prot_kinase_dom"/>
</dbReference>
<organism evidence="4 5">
    <name type="scientific">Bonamia ostreae</name>
    <dbReference type="NCBI Taxonomy" id="126728"/>
    <lineage>
        <taxon>Eukaryota</taxon>
        <taxon>Sar</taxon>
        <taxon>Rhizaria</taxon>
        <taxon>Endomyxa</taxon>
        <taxon>Ascetosporea</taxon>
        <taxon>Haplosporida</taxon>
        <taxon>Bonamia</taxon>
    </lineage>
</organism>
<dbReference type="Gene3D" id="1.10.510.10">
    <property type="entry name" value="Transferase(Phosphotransferase) domain 1"/>
    <property type="match status" value="1"/>
</dbReference>
<sequence length="144" mass="16582">MAFGKPPYAQHSPMKIMMLTLKNKPPSTTTFGEKGSKISRSFKNMVDICLKKDAARRPTAKELLKHKFLKKSQGKDYLRTHLFDENKDLKETKTENMKNGDFSDKVNENDKSRKAVSVGNFNFDGFDKELIKDSKKSRFIVEED</sequence>
<dbReference type="EC" id="2.7.11.1" evidence="4"/>
<dbReference type="InterPro" id="IPR050629">
    <property type="entry name" value="STE20/SPS1-PAK"/>
</dbReference>
<dbReference type="EMBL" id="JBDODL010005085">
    <property type="protein sequence ID" value="MES1923206.1"/>
    <property type="molecule type" value="Genomic_DNA"/>
</dbReference>
<dbReference type="PANTHER" id="PTHR48012">
    <property type="entry name" value="STERILE20-LIKE KINASE, ISOFORM B-RELATED"/>
    <property type="match status" value="1"/>
</dbReference>
<protein>
    <submittedName>
        <fullName evidence="4">STE20/SPS1-related proline-alanine-rich protein kinase</fullName>
        <ecNumber evidence="4">2.7.11.1</ecNumber>
    </submittedName>
</protein>
<dbReference type="Proteomes" id="UP001439008">
    <property type="component" value="Unassembled WGS sequence"/>
</dbReference>
<reference evidence="4 5" key="1">
    <citation type="journal article" date="2024" name="BMC Biol.">
        <title>Comparative genomics of Ascetosporea gives new insight into the evolutionary basis for animal parasitism in Rhizaria.</title>
        <authorList>
            <person name="Hiltunen Thoren M."/>
            <person name="Onut-Brannstrom I."/>
            <person name="Alfjorden A."/>
            <person name="Peckova H."/>
            <person name="Swords F."/>
            <person name="Hooper C."/>
            <person name="Holzer A.S."/>
            <person name="Bass D."/>
            <person name="Burki F."/>
        </authorList>
    </citation>
    <scope>NUCLEOTIDE SEQUENCE [LARGE SCALE GENOMIC DNA]</scope>
    <source>
        <strain evidence="4">20-A016</strain>
    </source>
</reference>
<gene>
    <name evidence="4" type="primary">STK39</name>
    <name evidence="4" type="ORF">MHBO_004749</name>
</gene>
<comment type="caution">
    <text evidence="4">The sequence shown here is derived from an EMBL/GenBank/DDBJ whole genome shotgun (WGS) entry which is preliminary data.</text>
</comment>
<evidence type="ECO:0000259" key="3">
    <source>
        <dbReference type="PROSITE" id="PS50011"/>
    </source>
</evidence>
<evidence type="ECO:0000313" key="5">
    <source>
        <dbReference type="Proteomes" id="UP001439008"/>
    </source>
</evidence>
<proteinExistence type="predicted"/>
<dbReference type="PANTHER" id="PTHR48012:SF16">
    <property type="entry name" value="NON-SPECIFIC SERINE_THREONINE PROTEIN KINASE"/>
    <property type="match status" value="1"/>
</dbReference>
<dbReference type="GO" id="GO:0004674">
    <property type="term" value="F:protein serine/threonine kinase activity"/>
    <property type="evidence" value="ECO:0007669"/>
    <property type="project" value="UniProtKB-EC"/>
</dbReference>
<evidence type="ECO:0000313" key="4">
    <source>
        <dbReference type="EMBL" id="MES1923206.1"/>
    </source>
</evidence>
<accession>A0ABV2AU70</accession>
<dbReference type="InterPro" id="IPR011009">
    <property type="entry name" value="Kinase-like_dom_sf"/>
</dbReference>
<keyword evidence="1" id="KW-0547">Nucleotide-binding</keyword>
<evidence type="ECO:0000256" key="2">
    <source>
        <dbReference type="ARBA" id="ARBA00022840"/>
    </source>
</evidence>
<feature type="domain" description="Protein kinase" evidence="3">
    <location>
        <begin position="1"/>
        <end position="69"/>
    </location>
</feature>
<evidence type="ECO:0000256" key="1">
    <source>
        <dbReference type="ARBA" id="ARBA00022741"/>
    </source>
</evidence>
<keyword evidence="5" id="KW-1185">Reference proteome</keyword>
<dbReference type="SUPFAM" id="SSF56112">
    <property type="entry name" value="Protein kinase-like (PK-like)"/>
    <property type="match status" value="1"/>
</dbReference>
<keyword evidence="2" id="KW-0067">ATP-binding</keyword>
<dbReference type="PROSITE" id="PS50011">
    <property type="entry name" value="PROTEIN_KINASE_DOM"/>
    <property type="match status" value="1"/>
</dbReference>
<keyword evidence="4" id="KW-0418">Kinase</keyword>